<sequence length="76" mass="8297">MRSETHKMKSSVGPLLLLSLAAFVSVTLARSVLHLYRCPCRGHCRLQPEKPGDKAFGPQEALCGQCRCLSPEMAPS</sequence>
<dbReference type="EMBL" id="GBXM01030396">
    <property type="protein sequence ID" value="JAH78181.1"/>
    <property type="molecule type" value="Transcribed_RNA"/>
</dbReference>
<feature type="signal peptide" evidence="1">
    <location>
        <begin position="1"/>
        <end position="29"/>
    </location>
</feature>
<feature type="chain" id="PRO_5002434406" evidence="1">
    <location>
        <begin position="30"/>
        <end position="76"/>
    </location>
</feature>
<evidence type="ECO:0000256" key="1">
    <source>
        <dbReference type="SAM" id="SignalP"/>
    </source>
</evidence>
<proteinExistence type="predicted"/>
<dbReference type="AlphaFoldDB" id="A0A0E9VJI6"/>
<reference evidence="2" key="2">
    <citation type="journal article" date="2015" name="Fish Shellfish Immunol.">
        <title>Early steps in the European eel (Anguilla anguilla)-Vibrio vulnificus interaction in the gills: Role of the RtxA13 toxin.</title>
        <authorList>
            <person name="Callol A."/>
            <person name="Pajuelo D."/>
            <person name="Ebbesson L."/>
            <person name="Teles M."/>
            <person name="MacKenzie S."/>
            <person name="Amaro C."/>
        </authorList>
    </citation>
    <scope>NUCLEOTIDE SEQUENCE</scope>
</reference>
<keyword evidence="1" id="KW-0732">Signal</keyword>
<organism evidence="2">
    <name type="scientific">Anguilla anguilla</name>
    <name type="common">European freshwater eel</name>
    <name type="synonym">Muraena anguilla</name>
    <dbReference type="NCBI Taxonomy" id="7936"/>
    <lineage>
        <taxon>Eukaryota</taxon>
        <taxon>Metazoa</taxon>
        <taxon>Chordata</taxon>
        <taxon>Craniata</taxon>
        <taxon>Vertebrata</taxon>
        <taxon>Euteleostomi</taxon>
        <taxon>Actinopterygii</taxon>
        <taxon>Neopterygii</taxon>
        <taxon>Teleostei</taxon>
        <taxon>Anguilliformes</taxon>
        <taxon>Anguillidae</taxon>
        <taxon>Anguilla</taxon>
    </lineage>
</organism>
<accession>A0A0E9VJI6</accession>
<evidence type="ECO:0000313" key="2">
    <source>
        <dbReference type="EMBL" id="JAH78181.1"/>
    </source>
</evidence>
<reference evidence="2" key="1">
    <citation type="submission" date="2014-11" db="EMBL/GenBank/DDBJ databases">
        <authorList>
            <person name="Amaro Gonzalez C."/>
        </authorList>
    </citation>
    <scope>NUCLEOTIDE SEQUENCE</scope>
</reference>
<name>A0A0E9VJI6_ANGAN</name>
<protein>
    <submittedName>
        <fullName evidence="2">Uncharacterized protein</fullName>
    </submittedName>
</protein>